<evidence type="ECO:0000256" key="1">
    <source>
        <dbReference type="SAM" id="MobiDB-lite"/>
    </source>
</evidence>
<feature type="domain" description="PilZ" evidence="2">
    <location>
        <begin position="14"/>
        <end position="97"/>
    </location>
</feature>
<evidence type="ECO:0000313" key="4">
    <source>
        <dbReference type="Proteomes" id="UP000602442"/>
    </source>
</evidence>
<organism evidence="3 4">
    <name type="scientific">Aurantiacibacter sediminis</name>
    <dbReference type="NCBI Taxonomy" id="2793064"/>
    <lineage>
        <taxon>Bacteria</taxon>
        <taxon>Pseudomonadati</taxon>
        <taxon>Pseudomonadota</taxon>
        <taxon>Alphaproteobacteria</taxon>
        <taxon>Sphingomonadales</taxon>
        <taxon>Erythrobacteraceae</taxon>
        <taxon>Aurantiacibacter</taxon>
    </lineage>
</organism>
<evidence type="ECO:0000259" key="2">
    <source>
        <dbReference type="Pfam" id="PF07238"/>
    </source>
</evidence>
<evidence type="ECO:0000313" key="3">
    <source>
        <dbReference type="EMBL" id="MBH5322499.1"/>
    </source>
</evidence>
<feature type="region of interest" description="Disordered" evidence="1">
    <location>
        <begin position="118"/>
        <end position="137"/>
    </location>
</feature>
<gene>
    <name evidence="3" type="ORF">I5L03_07865</name>
</gene>
<accession>A0ABS0N4T4</accession>
<dbReference type="RefSeq" id="WP_197921191.1">
    <property type="nucleotide sequence ID" value="NZ_CAWPTA010000007.1"/>
</dbReference>
<keyword evidence="4" id="KW-1185">Reference proteome</keyword>
<protein>
    <submittedName>
        <fullName evidence="3">PilZ domain-containing protein</fullName>
    </submittedName>
</protein>
<sequence length="137" mass="14762">MKLFARETSKPIAERRASPRTRVDCMVVLVNPSGNVPGRLFDISEHGARITAEKPPGKGCAVILDWPYGEAYGFISWSKPGMCGVQFEAPIPPKMLEKTIEEAPSGPRLVHSADPNIASSAIEGGTPDKSAKPKLFC</sequence>
<dbReference type="EMBL" id="JAEANY010000002">
    <property type="protein sequence ID" value="MBH5322499.1"/>
    <property type="molecule type" value="Genomic_DNA"/>
</dbReference>
<comment type="caution">
    <text evidence="3">The sequence shown here is derived from an EMBL/GenBank/DDBJ whole genome shotgun (WGS) entry which is preliminary data.</text>
</comment>
<name>A0ABS0N4T4_9SPHN</name>
<dbReference type="InterPro" id="IPR009875">
    <property type="entry name" value="PilZ_domain"/>
</dbReference>
<dbReference type="Gene3D" id="2.40.10.220">
    <property type="entry name" value="predicted glycosyltransferase like domains"/>
    <property type="match status" value="1"/>
</dbReference>
<reference evidence="3 4" key="1">
    <citation type="submission" date="2020-11" db="EMBL/GenBank/DDBJ databases">
        <title>Erythrobacter sediminis sp. nov., a marine bacterium from a tidal flat of Garorim Bay.</title>
        <authorList>
            <person name="Kim D."/>
            <person name="Yoo Y."/>
            <person name="Kim J.-J."/>
        </authorList>
    </citation>
    <scope>NUCLEOTIDE SEQUENCE [LARGE SCALE GENOMIC DNA]</scope>
    <source>
        <strain evidence="3 4">JGD-13</strain>
    </source>
</reference>
<dbReference type="SUPFAM" id="SSF141371">
    <property type="entry name" value="PilZ domain-like"/>
    <property type="match status" value="1"/>
</dbReference>
<proteinExistence type="predicted"/>
<dbReference type="Proteomes" id="UP000602442">
    <property type="component" value="Unassembled WGS sequence"/>
</dbReference>
<dbReference type="Pfam" id="PF07238">
    <property type="entry name" value="PilZ"/>
    <property type="match status" value="1"/>
</dbReference>